<dbReference type="STRING" id="582672.SAMN05216360_10393"/>
<feature type="chain" id="PRO_5011724684" evidence="1">
    <location>
        <begin position="23"/>
        <end position="61"/>
    </location>
</feature>
<protein>
    <submittedName>
        <fullName evidence="2">Uncharacterized protein</fullName>
    </submittedName>
</protein>
<evidence type="ECO:0000313" key="3">
    <source>
        <dbReference type="Proteomes" id="UP000198704"/>
    </source>
</evidence>
<proteinExistence type="predicted"/>
<dbReference type="RefSeq" id="WP_091714064.1">
    <property type="nucleotide sequence ID" value="NZ_FNHS01000003.1"/>
</dbReference>
<evidence type="ECO:0000256" key="1">
    <source>
        <dbReference type="SAM" id="SignalP"/>
    </source>
</evidence>
<keyword evidence="3" id="KW-1185">Reference proteome</keyword>
<organism evidence="2 3">
    <name type="scientific">Methylobacterium phyllostachyos</name>
    <dbReference type="NCBI Taxonomy" id="582672"/>
    <lineage>
        <taxon>Bacteria</taxon>
        <taxon>Pseudomonadati</taxon>
        <taxon>Pseudomonadota</taxon>
        <taxon>Alphaproteobacteria</taxon>
        <taxon>Hyphomicrobiales</taxon>
        <taxon>Methylobacteriaceae</taxon>
        <taxon>Methylobacterium</taxon>
    </lineage>
</organism>
<dbReference type="AlphaFoldDB" id="A0A1G9V787"/>
<dbReference type="Proteomes" id="UP000198704">
    <property type="component" value="Unassembled WGS sequence"/>
</dbReference>
<dbReference type="EMBL" id="FNHS01000003">
    <property type="protein sequence ID" value="SDM68019.1"/>
    <property type="molecule type" value="Genomic_DNA"/>
</dbReference>
<name>A0A1G9V787_9HYPH</name>
<accession>A0A1G9V787</accession>
<evidence type="ECO:0000313" key="2">
    <source>
        <dbReference type="EMBL" id="SDM68019.1"/>
    </source>
</evidence>
<gene>
    <name evidence="2" type="ORF">SAMN05216360_10393</name>
</gene>
<feature type="signal peptide" evidence="1">
    <location>
        <begin position="1"/>
        <end position="22"/>
    </location>
</feature>
<keyword evidence="1" id="KW-0732">Signal</keyword>
<reference evidence="3" key="1">
    <citation type="submission" date="2016-10" db="EMBL/GenBank/DDBJ databases">
        <authorList>
            <person name="Varghese N."/>
            <person name="Submissions S."/>
        </authorList>
    </citation>
    <scope>NUCLEOTIDE SEQUENCE [LARGE SCALE GENOMIC DNA]</scope>
    <source>
        <strain evidence="3">BL47</strain>
    </source>
</reference>
<sequence>MTPADLALAAALVCWTPPPAPAVDAPVMAALMGEPMPAKGAAKADVAAALQALAPLRRRPR</sequence>